<dbReference type="RefSeq" id="XP_004990394.1">
    <property type="nucleotide sequence ID" value="XM_004990337.1"/>
</dbReference>
<keyword evidence="5" id="KW-1003">Cell membrane</keyword>
<dbReference type="InterPro" id="IPR009357">
    <property type="entry name" value="Riboflavin_transptr"/>
</dbReference>
<evidence type="ECO:0000256" key="7">
    <source>
        <dbReference type="ARBA" id="ARBA00022989"/>
    </source>
</evidence>
<feature type="transmembrane region" description="Helical" evidence="10">
    <location>
        <begin position="459"/>
        <end position="482"/>
    </location>
</feature>
<evidence type="ECO:0000313" key="12">
    <source>
        <dbReference type="Proteomes" id="UP000007799"/>
    </source>
</evidence>
<keyword evidence="8 10" id="KW-0472">Membrane</keyword>
<feature type="transmembrane region" description="Helical" evidence="10">
    <location>
        <begin position="54"/>
        <end position="72"/>
    </location>
</feature>
<feature type="compositionally biased region" description="Basic and acidic residues" evidence="9">
    <location>
        <begin position="16"/>
        <end position="26"/>
    </location>
</feature>
<dbReference type="GO" id="GO:0032217">
    <property type="term" value="F:riboflavin transmembrane transporter activity"/>
    <property type="evidence" value="ECO:0007669"/>
    <property type="project" value="InterPro"/>
</dbReference>
<dbReference type="Pfam" id="PF06237">
    <property type="entry name" value="SLC52_ribofla_tr"/>
    <property type="match status" value="1"/>
</dbReference>
<feature type="transmembrane region" description="Helical" evidence="10">
    <location>
        <begin position="366"/>
        <end position="383"/>
    </location>
</feature>
<evidence type="ECO:0000256" key="1">
    <source>
        <dbReference type="ARBA" id="ARBA00000215"/>
    </source>
</evidence>
<protein>
    <submittedName>
        <fullName evidence="11">Uncharacterized protein</fullName>
    </submittedName>
</protein>
<dbReference type="GeneID" id="16070951"/>
<gene>
    <name evidence="11" type="ORF">PTSG_08604</name>
</gene>
<evidence type="ECO:0000256" key="2">
    <source>
        <dbReference type="ARBA" id="ARBA00004651"/>
    </source>
</evidence>
<feature type="transmembrane region" description="Helical" evidence="10">
    <location>
        <begin position="92"/>
        <end position="113"/>
    </location>
</feature>
<organism evidence="12">
    <name type="scientific">Salpingoeca rosetta (strain ATCC 50818 / BSB-021)</name>
    <dbReference type="NCBI Taxonomy" id="946362"/>
    <lineage>
        <taxon>Eukaryota</taxon>
        <taxon>Choanoflagellata</taxon>
        <taxon>Craspedida</taxon>
        <taxon>Salpingoecidae</taxon>
        <taxon>Salpingoeca</taxon>
    </lineage>
</organism>
<name>F2UK57_SALR5</name>
<keyword evidence="4" id="KW-0813">Transport</keyword>
<evidence type="ECO:0000256" key="5">
    <source>
        <dbReference type="ARBA" id="ARBA00022475"/>
    </source>
</evidence>
<keyword evidence="12" id="KW-1185">Reference proteome</keyword>
<dbReference type="InParanoid" id="F2UK57"/>
<keyword evidence="6 10" id="KW-0812">Transmembrane</keyword>
<feature type="compositionally biased region" description="Low complexity" evidence="9">
    <location>
        <begin position="293"/>
        <end position="319"/>
    </location>
</feature>
<dbReference type="GO" id="GO:0005886">
    <property type="term" value="C:plasma membrane"/>
    <property type="evidence" value="ECO:0007669"/>
    <property type="project" value="UniProtKB-SubCell"/>
</dbReference>
<reference evidence="11" key="1">
    <citation type="submission" date="2009-08" db="EMBL/GenBank/DDBJ databases">
        <title>Annotation of Salpingoeca rosetta.</title>
        <authorList>
            <consortium name="The Broad Institute Genome Sequencing Platform"/>
            <person name="Russ C."/>
            <person name="Cuomo C."/>
            <person name="Burger G."/>
            <person name="Gray M.W."/>
            <person name="Holland P.W.H."/>
            <person name="King N."/>
            <person name="Lang F.B.F."/>
            <person name="Roger A.J."/>
            <person name="Ruiz-Trillo I."/>
            <person name="Young S.K."/>
            <person name="Zeng Q."/>
            <person name="Gargeya S."/>
            <person name="Alvarado L."/>
            <person name="Berlin A."/>
            <person name="Chapman S.B."/>
            <person name="Chen Z."/>
            <person name="Freedman E."/>
            <person name="Gellesch M."/>
            <person name="Goldberg J."/>
            <person name="Griggs A."/>
            <person name="Gujja S."/>
            <person name="Heilman E."/>
            <person name="Heiman D."/>
            <person name="Howarth C."/>
            <person name="Mehta T."/>
            <person name="Neiman D."/>
            <person name="Pearson M."/>
            <person name="Roberts A."/>
            <person name="Saif S."/>
            <person name="Shea T."/>
            <person name="Shenoy N."/>
            <person name="Sisk P."/>
            <person name="Stolte C."/>
            <person name="Sykes S."/>
            <person name="White J."/>
            <person name="Yandava C."/>
            <person name="Haas B."/>
            <person name="Nusbaum C."/>
            <person name="Birren B."/>
        </authorList>
    </citation>
    <scope>NUCLEOTIDE SEQUENCE [LARGE SCALE GENOMIC DNA]</scope>
    <source>
        <strain evidence="11">ATCC 50818</strain>
    </source>
</reference>
<dbReference type="AlphaFoldDB" id="F2UK57"/>
<feature type="region of interest" description="Disordered" evidence="9">
    <location>
        <begin position="276"/>
        <end position="330"/>
    </location>
</feature>
<comment type="catalytic activity">
    <reaction evidence="1">
        <text>riboflavin(in) = riboflavin(out)</text>
        <dbReference type="Rhea" id="RHEA:35015"/>
        <dbReference type="ChEBI" id="CHEBI:57986"/>
    </reaction>
</comment>
<comment type="subcellular location">
    <subcellularLocation>
        <location evidence="2">Cell membrane</location>
        <topology evidence="2">Multi-pass membrane protein</topology>
    </subcellularLocation>
</comment>
<feature type="transmembrane region" description="Helical" evidence="10">
    <location>
        <begin position="156"/>
        <end position="177"/>
    </location>
</feature>
<sequence length="488" mass="52219">MKQRRRELGASLVARGDVEAGDEQRRRLVASSSSSDGGSSDGGGDWLHNDKLRFAWAFALHACVGNAIFYTINSLFLVLPTFIDRPVPEGKAIAADMSFTAQVGNVLLLIYIFSPRRPKPSSRAAMIAMVAIALGCALVMAFLWKETVRNVSVTLWTMAAITGSLGSLSNLFAWIWCSERDIRLVPALSSGMAASALIPSLFSIIMDPGKHPRFSLQVYYLIAAGFMVLSAISLAIIEIGDVGRVHAGEQPLDYVASINRDGAIALEPEFDEDCEHEARAGHSAKIKTRKAHTSTISNSGSGSGSGRHSNTTPTPNNSDTSREDTPLLLPAAGAGGWSDTRMVTGYTPNAPLGRAILDTLHSHRRLVGFMAVLCWCGSLIFGWQPGIVPYLVPDGRPLVTYQVCGQVADVIGRGAAGLAVFKGKQIFTFCYGVAATRILMSAGEFVRQQHPTPIAVDRILQLMGASTSMGSGFGGVCVYFVVRATQHS</sequence>
<feature type="compositionally biased region" description="Basic residues" evidence="9">
    <location>
        <begin position="282"/>
        <end position="292"/>
    </location>
</feature>
<feature type="transmembrane region" description="Helical" evidence="10">
    <location>
        <begin position="125"/>
        <end position="144"/>
    </location>
</feature>
<feature type="transmembrane region" description="Helical" evidence="10">
    <location>
        <begin position="218"/>
        <end position="237"/>
    </location>
</feature>
<evidence type="ECO:0000256" key="8">
    <source>
        <dbReference type="ARBA" id="ARBA00023136"/>
    </source>
</evidence>
<keyword evidence="7 10" id="KW-1133">Transmembrane helix</keyword>
<dbReference type="EMBL" id="GL832978">
    <property type="protein sequence ID" value="EGD77506.1"/>
    <property type="molecule type" value="Genomic_DNA"/>
</dbReference>
<dbReference type="SUPFAM" id="SSF103473">
    <property type="entry name" value="MFS general substrate transporter"/>
    <property type="match status" value="1"/>
</dbReference>
<dbReference type="PANTHER" id="PTHR12929">
    <property type="entry name" value="SOLUTE CARRIER FAMILY 52"/>
    <property type="match status" value="1"/>
</dbReference>
<dbReference type="OMA" id="LIFGWQP"/>
<feature type="transmembrane region" description="Helical" evidence="10">
    <location>
        <begin position="184"/>
        <end position="206"/>
    </location>
</feature>
<dbReference type="Proteomes" id="UP000007799">
    <property type="component" value="Unassembled WGS sequence"/>
</dbReference>
<comment type="similarity">
    <text evidence="3">Belongs to the riboflavin transporter family.</text>
</comment>
<proteinExistence type="inferred from homology"/>
<evidence type="ECO:0000256" key="4">
    <source>
        <dbReference type="ARBA" id="ARBA00022448"/>
    </source>
</evidence>
<evidence type="ECO:0000256" key="9">
    <source>
        <dbReference type="SAM" id="MobiDB-lite"/>
    </source>
</evidence>
<evidence type="ECO:0000313" key="11">
    <source>
        <dbReference type="EMBL" id="EGD77506.1"/>
    </source>
</evidence>
<evidence type="ECO:0000256" key="6">
    <source>
        <dbReference type="ARBA" id="ARBA00022692"/>
    </source>
</evidence>
<evidence type="ECO:0000256" key="10">
    <source>
        <dbReference type="SAM" id="Phobius"/>
    </source>
</evidence>
<dbReference type="InterPro" id="IPR036259">
    <property type="entry name" value="MFS_trans_sf"/>
</dbReference>
<accession>F2UK57</accession>
<dbReference type="KEGG" id="sre:PTSG_08604"/>
<evidence type="ECO:0000256" key="3">
    <source>
        <dbReference type="ARBA" id="ARBA00006366"/>
    </source>
</evidence>
<dbReference type="OrthoDB" id="10606742at2759"/>
<feature type="region of interest" description="Disordered" evidence="9">
    <location>
        <begin position="15"/>
        <end position="42"/>
    </location>
</feature>